<dbReference type="GeneID" id="81356024"/>
<evidence type="ECO:0000313" key="7">
    <source>
        <dbReference type="EMBL" id="KAJ5104022.1"/>
    </source>
</evidence>
<dbReference type="GO" id="GO:0050031">
    <property type="term" value="F:L-pipecolate oxidase activity"/>
    <property type="evidence" value="ECO:0007669"/>
    <property type="project" value="TreeGrafter"/>
</dbReference>
<dbReference type="Gene3D" id="3.50.50.60">
    <property type="entry name" value="FAD/NAD(P)-binding domain"/>
    <property type="match status" value="1"/>
</dbReference>
<dbReference type="AlphaFoldDB" id="A0A9W9FPK7"/>
<dbReference type="Pfam" id="PF01266">
    <property type="entry name" value="DAO"/>
    <property type="match status" value="1"/>
</dbReference>
<keyword evidence="8" id="KW-1185">Reference proteome</keyword>
<dbReference type="SUPFAM" id="SSF54373">
    <property type="entry name" value="FAD-linked reductases, C-terminal domain"/>
    <property type="match status" value="1"/>
</dbReference>
<reference evidence="7" key="1">
    <citation type="submission" date="2022-11" db="EMBL/GenBank/DDBJ databases">
        <authorList>
            <person name="Petersen C."/>
        </authorList>
    </citation>
    <scope>NUCLEOTIDE SEQUENCE</scope>
    <source>
        <strain evidence="7">IBT 30761</strain>
    </source>
</reference>
<sequence length="492" mass="53777">MEIGAEPLAEDESVIGLSNPSREIGDSEENLWRQLVPHKHPWKIRSVKKSPAMALPPKILIVGGGVFGRSATPGSQITLVESSPTIPNPHGSSVDTSRIVRADYANAAYSKLAATAIKQWRSTEWGREGRYTQNGLLLVYPADSVSAKEYARKSYNNVRRIEGDNVVFLPTQKDVLSVVPPYGEELDVAGGYVNWGSGWSDAGASVKFAKEMLDRDGQVNFVHKNVERVLFHEAGNGKPRATGVGLADGTTLTADLVVVATGAWTPRLVDLRGKAVATGQAIAYIKISDEEQRELEDLPTILNFATGIFIIPPRDNLLKIARHAYGYRNPTTVPVPGSDKSTETMQVSLPQTDIPVPLEGEEAFREALKQLLPRFVNRPFADTRICWYTDTPDGDFIVSYHPEYDGLFLATGGSGHAYKFFPVLGDKVVDAIEGTLDPELQKLWQWTEVKKLPPGVNVDDLFDGDGSRSGARNSNLQEELAKTKKAGRGSVL</sequence>
<proteinExistence type="inferred from homology"/>
<dbReference type="PANTHER" id="PTHR10961:SF46">
    <property type="entry name" value="PEROXISOMAL SARCOSINE OXIDASE"/>
    <property type="match status" value="1"/>
</dbReference>
<dbReference type="InterPro" id="IPR006076">
    <property type="entry name" value="FAD-dep_OxRdtase"/>
</dbReference>
<dbReference type="InterPro" id="IPR045170">
    <property type="entry name" value="MTOX"/>
</dbReference>
<dbReference type="GO" id="GO:0004657">
    <property type="term" value="F:proline dehydrogenase activity"/>
    <property type="evidence" value="ECO:0007669"/>
    <property type="project" value="TreeGrafter"/>
</dbReference>
<comment type="cofactor">
    <cofactor evidence="1">
        <name>FAD</name>
        <dbReference type="ChEBI" id="CHEBI:57692"/>
    </cofactor>
</comment>
<keyword evidence="4" id="KW-0274">FAD</keyword>
<gene>
    <name evidence="7" type="ORF">N7532_004551</name>
</gene>
<feature type="domain" description="FAD dependent oxidoreductase" evidence="6">
    <location>
        <begin position="58"/>
        <end position="430"/>
    </location>
</feature>
<evidence type="ECO:0000256" key="3">
    <source>
        <dbReference type="ARBA" id="ARBA00022630"/>
    </source>
</evidence>
<comment type="similarity">
    <text evidence="2">Belongs to the MSOX/MTOX family.</text>
</comment>
<dbReference type="Proteomes" id="UP001149074">
    <property type="component" value="Unassembled WGS sequence"/>
</dbReference>
<protein>
    <recommendedName>
        <fullName evidence="6">FAD dependent oxidoreductase domain-containing protein</fullName>
    </recommendedName>
</protein>
<dbReference type="GO" id="GO:0050660">
    <property type="term" value="F:flavin adenine dinucleotide binding"/>
    <property type="evidence" value="ECO:0007669"/>
    <property type="project" value="InterPro"/>
</dbReference>
<evidence type="ECO:0000256" key="4">
    <source>
        <dbReference type="ARBA" id="ARBA00022827"/>
    </source>
</evidence>
<evidence type="ECO:0000256" key="1">
    <source>
        <dbReference type="ARBA" id="ARBA00001974"/>
    </source>
</evidence>
<name>A0A9W9FPK7_9EURO</name>
<evidence type="ECO:0000259" key="6">
    <source>
        <dbReference type="Pfam" id="PF01266"/>
    </source>
</evidence>
<dbReference type="OrthoDB" id="2219495at2759"/>
<accession>A0A9W9FPK7</accession>
<evidence type="ECO:0000256" key="5">
    <source>
        <dbReference type="ARBA" id="ARBA00023002"/>
    </source>
</evidence>
<dbReference type="SUPFAM" id="SSF51905">
    <property type="entry name" value="FAD/NAD(P)-binding domain"/>
    <property type="match status" value="1"/>
</dbReference>
<dbReference type="InterPro" id="IPR036188">
    <property type="entry name" value="FAD/NAD-bd_sf"/>
</dbReference>
<dbReference type="GO" id="GO:0008115">
    <property type="term" value="F:sarcosine oxidase activity"/>
    <property type="evidence" value="ECO:0007669"/>
    <property type="project" value="TreeGrafter"/>
</dbReference>
<reference evidence="7" key="2">
    <citation type="journal article" date="2023" name="IMA Fungus">
        <title>Comparative genomic study of the Penicillium genus elucidates a diverse pangenome and 15 lateral gene transfer events.</title>
        <authorList>
            <person name="Petersen C."/>
            <person name="Sorensen T."/>
            <person name="Nielsen M.R."/>
            <person name="Sondergaard T.E."/>
            <person name="Sorensen J.L."/>
            <person name="Fitzpatrick D.A."/>
            <person name="Frisvad J.C."/>
            <person name="Nielsen K.L."/>
        </authorList>
    </citation>
    <scope>NUCLEOTIDE SEQUENCE</scope>
    <source>
        <strain evidence="7">IBT 30761</strain>
    </source>
</reference>
<evidence type="ECO:0000256" key="2">
    <source>
        <dbReference type="ARBA" id="ARBA00010989"/>
    </source>
</evidence>
<evidence type="ECO:0000313" key="8">
    <source>
        <dbReference type="Proteomes" id="UP001149074"/>
    </source>
</evidence>
<dbReference type="PANTHER" id="PTHR10961">
    <property type="entry name" value="PEROXISOMAL SARCOSINE OXIDASE"/>
    <property type="match status" value="1"/>
</dbReference>
<comment type="caution">
    <text evidence="7">The sequence shown here is derived from an EMBL/GenBank/DDBJ whole genome shotgun (WGS) entry which is preliminary data.</text>
</comment>
<keyword evidence="5" id="KW-0560">Oxidoreductase</keyword>
<dbReference type="Gene3D" id="3.30.9.10">
    <property type="entry name" value="D-Amino Acid Oxidase, subunit A, domain 2"/>
    <property type="match status" value="1"/>
</dbReference>
<dbReference type="EMBL" id="JAPQKI010000004">
    <property type="protein sequence ID" value="KAJ5104022.1"/>
    <property type="molecule type" value="Genomic_DNA"/>
</dbReference>
<keyword evidence="3" id="KW-0285">Flavoprotein</keyword>
<dbReference type="RefSeq" id="XP_056477402.1">
    <property type="nucleotide sequence ID" value="XM_056617045.1"/>
</dbReference>
<organism evidence="7 8">
    <name type="scientific">Penicillium argentinense</name>
    <dbReference type="NCBI Taxonomy" id="1131581"/>
    <lineage>
        <taxon>Eukaryota</taxon>
        <taxon>Fungi</taxon>
        <taxon>Dikarya</taxon>
        <taxon>Ascomycota</taxon>
        <taxon>Pezizomycotina</taxon>
        <taxon>Eurotiomycetes</taxon>
        <taxon>Eurotiomycetidae</taxon>
        <taxon>Eurotiales</taxon>
        <taxon>Aspergillaceae</taxon>
        <taxon>Penicillium</taxon>
    </lineage>
</organism>